<comment type="cofactor">
    <cofactor evidence="1">
        <name>Zn(2+)</name>
        <dbReference type="ChEBI" id="CHEBI:29105"/>
    </cofactor>
</comment>
<dbReference type="EMBL" id="CP102290">
    <property type="protein sequence ID" value="UWP60470.1"/>
    <property type="molecule type" value="Genomic_DNA"/>
</dbReference>
<dbReference type="Pfam" id="PF06130">
    <property type="entry name" value="PTAC"/>
    <property type="match status" value="1"/>
</dbReference>
<dbReference type="InterPro" id="IPR008300">
    <property type="entry name" value="PTAC"/>
</dbReference>
<comment type="pathway">
    <text evidence="10">Polyol metabolism; 1,2-propanediol degradation.</text>
</comment>
<evidence type="ECO:0000256" key="4">
    <source>
        <dbReference type="ARBA" id="ARBA00020837"/>
    </source>
</evidence>
<dbReference type="Proteomes" id="UP001060164">
    <property type="component" value="Chromosome"/>
</dbReference>
<sequence length="206" mass="22674">MEQTVQTVLEVMQNEGLIQVEVSARHVHLCERSIKVLFGPDAKLTPKRDLSQIGQYLSEERVNLIGPKGRKDKIAVLGPLRKETQVELSKSDCISLGVSAPVRQSGDTKDSGAITIEGPRGTLEIKEGVIIAQNHVHMTPESAGRLGLKDNQHVKVAVFSERPIIYGDVVIRISEKFRTRMHIDFDEANAALISGFTLGRIIADES</sequence>
<keyword evidence="6" id="KW-0479">Metal-binding</keyword>
<evidence type="ECO:0000313" key="12">
    <source>
        <dbReference type="Proteomes" id="UP001060164"/>
    </source>
</evidence>
<evidence type="ECO:0000256" key="7">
    <source>
        <dbReference type="ARBA" id="ARBA00022833"/>
    </source>
</evidence>
<evidence type="ECO:0000313" key="11">
    <source>
        <dbReference type="EMBL" id="UWP60470.1"/>
    </source>
</evidence>
<reference evidence="11" key="1">
    <citation type="journal article" date="2022" name="Cell">
        <title>Design, construction, and in vivo augmentation of a complex gut microbiome.</title>
        <authorList>
            <person name="Cheng A.G."/>
            <person name="Ho P.Y."/>
            <person name="Aranda-Diaz A."/>
            <person name="Jain S."/>
            <person name="Yu F.B."/>
            <person name="Meng X."/>
            <person name="Wang M."/>
            <person name="Iakiviak M."/>
            <person name="Nagashima K."/>
            <person name="Zhao A."/>
            <person name="Murugkar P."/>
            <person name="Patil A."/>
            <person name="Atabakhsh K."/>
            <person name="Weakley A."/>
            <person name="Yan J."/>
            <person name="Brumbaugh A.R."/>
            <person name="Higginbottom S."/>
            <person name="Dimas A."/>
            <person name="Shiver A.L."/>
            <person name="Deutschbauer A."/>
            <person name="Neff N."/>
            <person name="Sonnenburg J.L."/>
            <person name="Huang K.C."/>
            <person name="Fischbach M.A."/>
        </authorList>
    </citation>
    <scope>NUCLEOTIDE SEQUENCE</scope>
    <source>
        <strain evidence="11">DSM 19829</strain>
    </source>
</reference>
<name>A0ABY5VKQ4_9FIRM</name>
<evidence type="ECO:0000256" key="10">
    <source>
        <dbReference type="PIRNR" id="PIRNR010130"/>
    </source>
</evidence>
<evidence type="ECO:0000256" key="8">
    <source>
        <dbReference type="ARBA" id="ARBA00023315"/>
    </source>
</evidence>
<evidence type="ECO:0000256" key="1">
    <source>
        <dbReference type="ARBA" id="ARBA00001947"/>
    </source>
</evidence>
<dbReference type="EC" id="2.3.1.222" evidence="3 10"/>
<comment type="similarity">
    <text evidence="2 10">Belongs to the PduL family.</text>
</comment>
<comment type="function">
    <text evidence="10">Involved in 1,2-propanediol (1,2-PD) degradation by catalyzing the conversion of propanoyl-CoA to propanoyl-phosphate.</text>
</comment>
<dbReference type="PANTHER" id="PTHR39453:SF1">
    <property type="entry name" value="PHOSPHATE PROPANOYLTRANSFERASE"/>
    <property type="match status" value="1"/>
</dbReference>
<evidence type="ECO:0000256" key="3">
    <source>
        <dbReference type="ARBA" id="ARBA00012206"/>
    </source>
</evidence>
<protein>
    <recommendedName>
        <fullName evidence="4 10">Phosphate propanoyltransferase</fullName>
        <ecNumber evidence="3 10">2.3.1.222</ecNumber>
    </recommendedName>
</protein>
<dbReference type="NCBIfam" id="NF011652">
    <property type="entry name" value="PRK15070.1"/>
    <property type="match status" value="1"/>
</dbReference>
<proteinExistence type="inferred from homology"/>
<dbReference type="RefSeq" id="WP_028529094.1">
    <property type="nucleotide sequence ID" value="NZ_CABLBR010000019.1"/>
</dbReference>
<keyword evidence="12" id="KW-1185">Reference proteome</keyword>
<keyword evidence="7" id="KW-0862">Zinc</keyword>
<evidence type="ECO:0000256" key="5">
    <source>
        <dbReference type="ARBA" id="ARBA00022679"/>
    </source>
</evidence>
<gene>
    <name evidence="11" type="primary">pduL</name>
    <name evidence="11" type="ORF">NQ502_05375</name>
</gene>
<dbReference type="GO" id="GO:0016746">
    <property type="term" value="F:acyltransferase activity"/>
    <property type="evidence" value="ECO:0007669"/>
    <property type="project" value="UniProtKB-KW"/>
</dbReference>
<dbReference type="PIRSF" id="PIRSF010130">
    <property type="entry name" value="PduL"/>
    <property type="match status" value="1"/>
</dbReference>
<accession>A0ABY5VKQ4</accession>
<evidence type="ECO:0000256" key="9">
    <source>
        <dbReference type="ARBA" id="ARBA00047589"/>
    </source>
</evidence>
<dbReference type="PANTHER" id="PTHR39453">
    <property type="entry name" value="PHOSPHATE PROPANOYLTRANSFERASE"/>
    <property type="match status" value="1"/>
</dbReference>
<comment type="catalytic activity">
    <reaction evidence="9 10">
        <text>propanoyl-CoA + phosphate = propanoyl phosphate + CoA</text>
        <dbReference type="Rhea" id="RHEA:28046"/>
        <dbReference type="ChEBI" id="CHEBI:43474"/>
        <dbReference type="ChEBI" id="CHEBI:57287"/>
        <dbReference type="ChEBI" id="CHEBI:57392"/>
        <dbReference type="ChEBI" id="CHEBI:58933"/>
        <dbReference type="EC" id="2.3.1.222"/>
    </reaction>
</comment>
<evidence type="ECO:0000256" key="2">
    <source>
        <dbReference type="ARBA" id="ARBA00007342"/>
    </source>
</evidence>
<evidence type="ECO:0000256" key="6">
    <source>
        <dbReference type="ARBA" id="ARBA00022723"/>
    </source>
</evidence>
<keyword evidence="5 10" id="KW-0808">Transferase</keyword>
<keyword evidence="8 10" id="KW-0012">Acyltransferase</keyword>
<organism evidence="11 12">
    <name type="scientific">Ruminococcus gauvreauii</name>
    <dbReference type="NCBI Taxonomy" id="438033"/>
    <lineage>
        <taxon>Bacteria</taxon>
        <taxon>Bacillati</taxon>
        <taxon>Bacillota</taxon>
        <taxon>Clostridia</taxon>
        <taxon>Eubacteriales</taxon>
        <taxon>Oscillospiraceae</taxon>
        <taxon>Ruminococcus</taxon>
    </lineage>
</organism>